<dbReference type="SUPFAM" id="SSF53335">
    <property type="entry name" value="S-adenosyl-L-methionine-dependent methyltransferases"/>
    <property type="match status" value="1"/>
</dbReference>
<feature type="domain" description="Methyltransferase" evidence="1">
    <location>
        <begin position="28"/>
        <end position="136"/>
    </location>
</feature>
<evidence type="ECO:0000259" key="1">
    <source>
        <dbReference type="Pfam" id="PF13847"/>
    </source>
</evidence>
<organism evidence="2 3">
    <name type="scientific">Candidatus Magasanikbacteria bacterium RIFCSPHIGHO2_01_FULL_50_8</name>
    <dbReference type="NCBI Taxonomy" id="1798674"/>
    <lineage>
        <taxon>Bacteria</taxon>
        <taxon>Candidatus Magasanikiibacteriota</taxon>
    </lineage>
</organism>
<dbReference type="Proteomes" id="UP000176329">
    <property type="component" value="Unassembled WGS sequence"/>
</dbReference>
<proteinExistence type="predicted"/>
<dbReference type="InterPro" id="IPR029063">
    <property type="entry name" value="SAM-dependent_MTases_sf"/>
</dbReference>
<dbReference type="AlphaFoldDB" id="A0A1F6LRH0"/>
<dbReference type="Pfam" id="PF13847">
    <property type="entry name" value="Methyltransf_31"/>
    <property type="match status" value="1"/>
</dbReference>
<dbReference type="CDD" id="cd02440">
    <property type="entry name" value="AdoMet_MTases"/>
    <property type="match status" value="1"/>
</dbReference>
<dbReference type="EMBL" id="MFPV01000028">
    <property type="protein sequence ID" value="OGH61958.1"/>
    <property type="molecule type" value="Genomic_DNA"/>
</dbReference>
<evidence type="ECO:0000313" key="2">
    <source>
        <dbReference type="EMBL" id="OGH61958.1"/>
    </source>
</evidence>
<name>A0A1F6LRH0_9BACT</name>
<gene>
    <name evidence="2" type="ORF">A2848_03595</name>
</gene>
<reference evidence="2 3" key="1">
    <citation type="journal article" date="2016" name="Nat. Commun.">
        <title>Thousands of microbial genomes shed light on interconnected biogeochemical processes in an aquifer system.</title>
        <authorList>
            <person name="Anantharaman K."/>
            <person name="Brown C.T."/>
            <person name="Hug L.A."/>
            <person name="Sharon I."/>
            <person name="Castelle C.J."/>
            <person name="Probst A.J."/>
            <person name="Thomas B.C."/>
            <person name="Singh A."/>
            <person name="Wilkins M.J."/>
            <person name="Karaoz U."/>
            <person name="Brodie E.L."/>
            <person name="Williams K.H."/>
            <person name="Hubbard S.S."/>
            <person name="Banfield J.F."/>
        </authorList>
    </citation>
    <scope>NUCLEOTIDE SEQUENCE [LARGE SCALE GENOMIC DNA]</scope>
</reference>
<evidence type="ECO:0000313" key="3">
    <source>
        <dbReference type="Proteomes" id="UP000176329"/>
    </source>
</evidence>
<protein>
    <recommendedName>
        <fullName evidence="1">Methyltransferase domain-containing protein</fullName>
    </recommendedName>
</protein>
<dbReference type="InterPro" id="IPR025714">
    <property type="entry name" value="Methyltranfer_dom"/>
</dbReference>
<comment type="caution">
    <text evidence="2">The sequence shown here is derived from an EMBL/GenBank/DDBJ whole genome shotgun (WGS) entry which is preliminary data.</text>
</comment>
<sequence>MQHLRQSLTVSAEKVLDPHDVLIGCGLQSGMHIADFGCGNGQFTIPAAHIVGARGSVRAIDLNADVLRGVDSQAKSDGLANVEIITADLENYGSTNIAEGILDAVLMISNHSNSEAQHNMMREASRILKKGGKIFLIEWLDGNTIPFAPAISARVSRETTIVNANSLGLTVVDEFRPGRYHYGLKLQK</sequence>
<dbReference type="Gene3D" id="3.40.50.150">
    <property type="entry name" value="Vaccinia Virus protein VP39"/>
    <property type="match status" value="1"/>
</dbReference>
<accession>A0A1F6LRH0</accession>